<dbReference type="PANTHER" id="PTHR46553:SF3">
    <property type="entry name" value="ADENINE NUCLEOTIDE ALPHA HYDROLASES-LIKE SUPERFAMILY PROTEIN"/>
    <property type="match status" value="1"/>
</dbReference>
<feature type="domain" description="UspA" evidence="3">
    <location>
        <begin position="155"/>
        <end position="285"/>
    </location>
</feature>
<gene>
    <name evidence="4" type="ORF">SAMN05216260_12878</name>
</gene>
<reference evidence="4 5" key="1">
    <citation type="submission" date="2016-10" db="EMBL/GenBank/DDBJ databases">
        <authorList>
            <person name="de Groot N.N."/>
        </authorList>
    </citation>
    <scope>NUCLEOTIDE SEQUENCE [LARGE SCALE GENOMIC DNA]</scope>
    <source>
        <strain evidence="4 5">CGMCC 4.1859</strain>
    </source>
</reference>
<evidence type="ECO:0000256" key="2">
    <source>
        <dbReference type="SAM" id="MobiDB-lite"/>
    </source>
</evidence>
<dbReference type="InterPro" id="IPR014729">
    <property type="entry name" value="Rossmann-like_a/b/a_fold"/>
</dbReference>
<dbReference type="SUPFAM" id="SSF52402">
    <property type="entry name" value="Adenine nucleotide alpha hydrolases-like"/>
    <property type="match status" value="2"/>
</dbReference>
<dbReference type="PRINTS" id="PR01438">
    <property type="entry name" value="UNVRSLSTRESS"/>
</dbReference>
<dbReference type="Gene3D" id="3.40.50.620">
    <property type="entry name" value="HUPs"/>
    <property type="match status" value="2"/>
</dbReference>
<dbReference type="AlphaFoldDB" id="A0A1G7WVS6"/>
<protein>
    <submittedName>
        <fullName evidence="4">Nucleotide-binding universal stress protein, UspA family</fullName>
    </submittedName>
</protein>
<sequence>MPPPLVVGVDGSGPGLRAVDWAAEEAALRGIPLRLVYASLWERYEGPALAPEIGGPDGKASGEDILRGAALRARHHRPGLPVTTALVPEEPEYTLIHESRGAAAVVVGTRGRGALTEALLGSVGMTVATHADCAVVVVRDGGDRTPGDDPPRTGIVVGTADTPTPAMRFAYEAARRRRAPLTAVRAWRCPTHDTADQPLLAGEAERLREERAARQLEAALADTPPDVELRRRTIEGPAGRVLSEVSRGAALLVIGRRRPGHGGPRLGRVAHRVLHHCDCPVAIVPDDS</sequence>
<dbReference type="InterPro" id="IPR006016">
    <property type="entry name" value="UspA"/>
</dbReference>
<dbReference type="EMBL" id="FNAX01000028">
    <property type="protein sequence ID" value="SDG76048.1"/>
    <property type="molecule type" value="Genomic_DNA"/>
</dbReference>
<comment type="similarity">
    <text evidence="1">Belongs to the universal stress protein A family.</text>
</comment>
<dbReference type="CDD" id="cd00293">
    <property type="entry name" value="USP-like"/>
    <property type="match status" value="1"/>
</dbReference>
<dbReference type="PANTHER" id="PTHR46553">
    <property type="entry name" value="ADENINE NUCLEOTIDE ALPHA HYDROLASES-LIKE SUPERFAMILY PROTEIN"/>
    <property type="match status" value="1"/>
</dbReference>
<evidence type="ECO:0000313" key="5">
    <source>
        <dbReference type="Proteomes" id="UP000198614"/>
    </source>
</evidence>
<accession>A0A1G7WVS6</accession>
<organism evidence="4 5">
    <name type="scientific">Streptomyces griseoaurantiacus</name>
    <dbReference type="NCBI Taxonomy" id="68213"/>
    <lineage>
        <taxon>Bacteria</taxon>
        <taxon>Bacillati</taxon>
        <taxon>Actinomycetota</taxon>
        <taxon>Actinomycetes</taxon>
        <taxon>Kitasatosporales</taxon>
        <taxon>Streptomycetaceae</taxon>
        <taxon>Streptomyces</taxon>
        <taxon>Streptomyces aurantiacus group</taxon>
    </lineage>
</organism>
<evidence type="ECO:0000313" key="4">
    <source>
        <dbReference type="EMBL" id="SDG76048.1"/>
    </source>
</evidence>
<dbReference type="Pfam" id="PF00582">
    <property type="entry name" value="Usp"/>
    <property type="match status" value="2"/>
</dbReference>
<name>A0A1G7WVS6_9ACTN</name>
<proteinExistence type="inferred from homology"/>
<feature type="region of interest" description="Disordered" evidence="2">
    <location>
        <begin position="142"/>
        <end position="161"/>
    </location>
</feature>
<dbReference type="InterPro" id="IPR006015">
    <property type="entry name" value="Universal_stress_UspA"/>
</dbReference>
<feature type="domain" description="UspA" evidence="3">
    <location>
        <begin position="5"/>
        <end position="139"/>
    </location>
</feature>
<feature type="compositionally biased region" description="Basic and acidic residues" evidence="2">
    <location>
        <begin position="142"/>
        <end position="151"/>
    </location>
</feature>
<dbReference type="Proteomes" id="UP000198614">
    <property type="component" value="Unassembled WGS sequence"/>
</dbReference>
<evidence type="ECO:0000256" key="1">
    <source>
        <dbReference type="ARBA" id="ARBA00008791"/>
    </source>
</evidence>
<dbReference type="OrthoDB" id="3174546at2"/>
<evidence type="ECO:0000259" key="3">
    <source>
        <dbReference type="Pfam" id="PF00582"/>
    </source>
</evidence>